<dbReference type="InterPro" id="IPR002656">
    <property type="entry name" value="Acyl_transf_3_dom"/>
</dbReference>
<dbReference type="GO" id="GO:0016413">
    <property type="term" value="F:O-acetyltransferase activity"/>
    <property type="evidence" value="ECO:0007669"/>
    <property type="project" value="TreeGrafter"/>
</dbReference>
<dbReference type="Proteomes" id="UP000449209">
    <property type="component" value="Unassembled WGS sequence"/>
</dbReference>
<dbReference type="PANTHER" id="PTHR40074">
    <property type="entry name" value="O-ACETYLTRANSFERASE WECH"/>
    <property type="match status" value="1"/>
</dbReference>
<keyword evidence="3" id="KW-1003">Cell membrane</keyword>
<keyword evidence="9" id="KW-0012">Acyltransferase</keyword>
<evidence type="ECO:0000256" key="2">
    <source>
        <dbReference type="ARBA" id="ARBA00007400"/>
    </source>
</evidence>
<evidence type="ECO:0000256" key="5">
    <source>
        <dbReference type="ARBA" id="ARBA00022989"/>
    </source>
</evidence>
<keyword evidence="6 7" id="KW-0472">Membrane</keyword>
<evidence type="ECO:0000256" key="6">
    <source>
        <dbReference type="ARBA" id="ARBA00023136"/>
    </source>
</evidence>
<dbReference type="EMBL" id="WEZQ01000003">
    <property type="protein sequence ID" value="MYV16402.1"/>
    <property type="molecule type" value="Genomic_DNA"/>
</dbReference>
<accession>A0A6N9HZV6</accession>
<feature type="domain" description="Acyltransferase 3" evidence="8">
    <location>
        <begin position="13"/>
        <end position="122"/>
    </location>
</feature>
<dbReference type="PANTHER" id="PTHR40074:SF2">
    <property type="entry name" value="O-ACETYLTRANSFERASE WECH"/>
    <property type="match status" value="1"/>
</dbReference>
<keyword evidence="4 7" id="KW-0812">Transmembrane</keyword>
<keyword evidence="9" id="KW-0808">Transferase</keyword>
<comment type="caution">
    <text evidence="9">The sequence shown here is derived from an EMBL/GenBank/DDBJ whole genome shotgun (WGS) entry which is preliminary data.</text>
</comment>
<protein>
    <submittedName>
        <fullName evidence="9">Acyltransferase family protein</fullName>
    </submittedName>
</protein>
<evidence type="ECO:0000259" key="8">
    <source>
        <dbReference type="Pfam" id="PF01757"/>
    </source>
</evidence>
<evidence type="ECO:0000256" key="7">
    <source>
        <dbReference type="SAM" id="Phobius"/>
    </source>
</evidence>
<dbReference type="GO" id="GO:0009246">
    <property type="term" value="P:enterobacterial common antigen biosynthetic process"/>
    <property type="evidence" value="ECO:0007669"/>
    <property type="project" value="TreeGrafter"/>
</dbReference>
<organism evidence="9 10">
    <name type="scientific">Furfurilactobacillus milii</name>
    <dbReference type="NCBI Taxonomy" id="2888272"/>
    <lineage>
        <taxon>Bacteria</taxon>
        <taxon>Bacillati</taxon>
        <taxon>Bacillota</taxon>
        <taxon>Bacilli</taxon>
        <taxon>Lactobacillales</taxon>
        <taxon>Lactobacillaceae</taxon>
        <taxon>Furfurilactobacillus</taxon>
    </lineage>
</organism>
<feature type="transmembrane region" description="Helical" evidence="7">
    <location>
        <begin position="56"/>
        <end position="79"/>
    </location>
</feature>
<name>A0A6N9HZV6_9LACO</name>
<evidence type="ECO:0000256" key="4">
    <source>
        <dbReference type="ARBA" id="ARBA00022692"/>
    </source>
</evidence>
<evidence type="ECO:0000256" key="1">
    <source>
        <dbReference type="ARBA" id="ARBA00004651"/>
    </source>
</evidence>
<evidence type="ECO:0000313" key="9">
    <source>
        <dbReference type="EMBL" id="MYV16402.1"/>
    </source>
</evidence>
<feature type="transmembrane region" description="Helical" evidence="7">
    <location>
        <begin position="99"/>
        <end position="121"/>
    </location>
</feature>
<reference evidence="9 10" key="1">
    <citation type="journal article" date="2019" name="Appl. Environ. Microbiol.">
        <title>Genetic determinants of hydroxycinnamic acid metabolism in heterofermentative lactobacilli.</title>
        <authorList>
            <person name="Gaur G."/>
            <person name="Oh J.H."/>
            <person name="Filannino P."/>
            <person name="Gobbetti M."/>
            <person name="van Pijkeren J.P."/>
            <person name="Ganzle M.G."/>
        </authorList>
    </citation>
    <scope>NUCLEOTIDE SEQUENCE [LARGE SCALE GENOMIC DNA]</scope>
    <source>
        <strain evidence="9 10">C5</strain>
    </source>
</reference>
<comment type="similarity">
    <text evidence="2">Belongs to the acyltransferase 3 family.</text>
</comment>
<proteinExistence type="inferred from homology"/>
<keyword evidence="5 7" id="KW-1133">Transmembrane helix</keyword>
<evidence type="ECO:0000256" key="3">
    <source>
        <dbReference type="ARBA" id="ARBA00022475"/>
    </source>
</evidence>
<dbReference type="GO" id="GO:0005886">
    <property type="term" value="C:plasma membrane"/>
    <property type="evidence" value="ECO:0007669"/>
    <property type="project" value="UniProtKB-SubCell"/>
</dbReference>
<comment type="subcellular location">
    <subcellularLocation>
        <location evidence="1">Cell membrane</location>
        <topology evidence="1">Multi-pass membrane protein</topology>
    </subcellularLocation>
</comment>
<gene>
    <name evidence="9" type="ORF">GB993_02545</name>
</gene>
<dbReference type="Pfam" id="PF01757">
    <property type="entry name" value="Acyl_transf_3"/>
    <property type="match status" value="1"/>
</dbReference>
<dbReference type="AlphaFoldDB" id="A0A6N9HZV6"/>
<evidence type="ECO:0000313" key="10">
    <source>
        <dbReference type="Proteomes" id="UP000449209"/>
    </source>
</evidence>
<sequence length="126" mass="14549">MKETLILKKRIVTLDVIRTVAIVLVVTCHSIQQTIPLLGISGDGRQFINYSFVKQCVMTGMFILGRTGVPLFLILSGYLMIDRPFTEVGYLKHFLRHNLLSLLVCFEIWTGLYQIFIYLVFKVHIR</sequence>